<evidence type="ECO:0000313" key="2">
    <source>
        <dbReference type="Proteomes" id="UP001187315"/>
    </source>
</evidence>
<keyword evidence="2" id="KW-1185">Reference proteome</keyword>
<reference evidence="1" key="1">
    <citation type="submission" date="2023-08" db="EMBL/GenBank/DDBJ databases">
        <title>Pelteobagrus vachellii genome.</title>
        <authorList>
            <person name="Liu H."/>
        </authorList>
    </citation>
    <scope>NUCLEOTIDE SEQUENCE</scope>
    <source>
        <strain evidence="1">PRFRI_2022a</strain>
        <tissue evidence="1">Muscle</tissue>
    </source>
</reference>
<sequence>MEPEPRLQADNYIKAAIGLFSSPYGRIRCGAEWKFILQIWETKAGVLLQLGLALRARFDTSCLAQKLSAQHRAEGLMISRLSLDHRPQDALSSNQGLLHHGRCEWLSAINCV</sequence>
<accession>A0AA88NXF6</accession>
<comment type="caution">
    <text evidence="1">The sequence shown here is derived from an EMBL/GenBank/DDBJ whole genome shotgun (WGS) entry which is preliminary data.</text>
</comment>
<evidence type="ECO:0000313" key="1">
    <source>
        <dbReference type="EMBL" id="KAK2865934.1"/>
    </source>
</evidence>
<dbReference type="Proteomes" id="UP001187315">
    <property type="component" value="Unassembled WGS sequence"/>
</dbReference>
<proteinExistence type="predicted"/>
<name>A0AA88NXF6_TACVA</name>
<dbReference type="EMBL" id="JAVHJS010000002">
    <property type="protein sequence ID" value="KAK2865934.1"/>
    <property type="molecule type" value="Genomic_DNA"/>
</dbReference>
<organism evidence="1 2">
    <name type="scientific">Tachysurus vachellii</name>
    <name type="common">Darkbarbel catfish</name>
    <name type="synonym">Pelteobagrus vachellii</name>
    <dbReference type="NCBI Taxonomy" id="175792"/>
    <lineage>
        <taxon>Eukaryota</taxon>
        <taxon>Metazoa</taxon>
        <taxon>Chordata</taxon>
        <taxon>Craniata</taxon>
        <taxon>Vertebrata</taxon>
        <taxon>Euteleostomi</taxon>
        <taxon>Actinopterygii</taxon>
        <taxon>Neopterygii</taxon>
        <taxon>Teleostei</taxon>
        <taxon>Ostariophysi</taxon>
        <taxon>Siluriformes</taxon>
        <taxon>Bagridae</taxon>
        <taxon>Tachysurus</taxon>
    </lineage>
</organism>
<dbReference type="AlphaFoldDB" id="A0AA88NXF6"/>
<protein>
    <submittedName>
        <fullName evidence="1">Uncharacterized protein</fullName>
    </submittedName>
</protein>
<gene>
    <name evidence="1" type="ORF">Q7C36_001990</name>
</gene>